<dbReference type="STRING" id="889378.Spiaf_0786"/>
<evidence type="ECO:0000256" key="1">
    <source>
        <dbReference type="ARBA" id="ARBA00001946"/>
    </source>
</evidence>
<dbReference type="KEGG" id="sfc:Spiaf_0786"/>
<evidence type="ECO:0000256" key="8">
    <source>
        <dbReference type="ARBA" id="ARBA00022842"/>
    </source>
</evidence>
<evidence type="ECO:0000256" key="13">
    <source>
        <dbReference type="ARBA" id="ARBA00040794"/>
    </source>
</evidence>
<keyword evidence="9" id="KW-0234">DNA repair</keyword>
<evidence type="ECO:0000313" key="18">
    <source>
        <dbReference type="EMBL" id="AFG36880.1"/>
    </source>
</evidence>
<accession>H9UH87</accession>
<name>H9UH87_SPIAZ</name>
<keyword evidence="7" id="KW-0378">Hydrolase</keyword>
<dbReference type="PATRIC" id="fig|889378.3.peg.789"/>
<evidence type="ECO:0000256" key="7">
    <source>
        <dbReference type="ARBA" id="ARBA00022801"/>
    </source>
</evidence>
<evidence type="ECO:0000256" key="12">
    <source>
        <dbReference type="ARBA" id="ARBA00038905"/>
    </source>
</evidence>
<evidence type="ECO:0000256" key="15">
    <source>
        <dbReference type="ARBA" id="ARBA00041979"/>
    </source>
</evidence>
<comment type="catalytic activity">
    <reaction evidence="11">
        <text>8-oxo-GTP + H2O = 8-oxo-GMP + diphosphate + H(+)</text>
        <dbReference type="Rhea" id="RHEA:67616"/>
        <dbReference type="ChEBI" id="CHEBI:15377"/>
        <dbReference type="ChEBI" id="CHEBI:15378"/>
        <dbReference type="ChEBI" id="CHEBI:33019"/>
        <dbReference type="ChEBI" id="CHEBI:143553"/>
        <dbReference type="ChEBI" id="CHEBI:145694"/>
    </reaction>
</comment>
<dbReference type="Pfam" id="PF00293">
    <property type="entry name" value="NUDIX"/>
    <property type="match status" value="1"/>
</dbReference>
<feature type="domain" description="Nudix hydrolase" evidence="17">
    <location>
        <begin position="1"/>
        <end position="129"/>
    </location>
</feature>
<reference evidence="19" key="1">
    <citation type="journal article" date="2013" name="Stand. Genomic Sci.">
        <title>Complete genome sequence of the halophilic bacterium Spirochaeta africana type strain (Z-7692(T)) from the alkaline Lake Magadi in the East African Rift.</title>
        <authorList>
            <person name="Liolos K."/>
            <person name="Abt B."/>
            <person name="Scheuner C."/>
            <person name="Teshima H."/>
            <person name="Held B."/>
            <person name="Lapidus A."/>
            <person name="Nolan M."/>
            <person name="Lucas S."/>
            <person name="Deshpande S."/>
            <person name="Cheng J.F."/>
            <person name="Tapia R."/>
            <person name="Goodwin L.A."/>
            <person name="Pitluck S."/>
            <person name="Pagani I."/>
            <person name="Ivanova N."/>
            <person name="Mavromatis K."/>
            <person name="Mikhailova N."/>
            <person name="Huntemann M."/>
            <person name="Pati A."/>
            <person name="Chen A."/>
            <person name="Palaniappan K."/>
            <person name="Land M."/>
            <person name="Rohde M."/>
            <person name="Tindall B.J."/>
            <person name="Detter J.C."/>
            <person name="Goker M."/>
            <person name="Bristow J."/>
            <person name="Eisen J.A."/>
            <person name="Markowitz V."/>
            <person name="Hugenholtz P."/>
            <person name="Woyke T."/>
            <person name="Klenk H.P."/>
            <person name="Kyrpides N.C."/>
        </authorList>
    </citation>
    <scope>NUCLEOTIDE SEQUENCE</scope>
    <source>
        <strain evidence="19">ATCC 700263 / DSM 8902 / Z-7692</strain>
    </source>
</reference>
<dbReference type="OrthoDB" id="9810648at2"/>
<evidence type="ECO:0000256" key="2">
    <source>
        <dbReference type="ARBA" id="ARBA00005582"/>
    </source>
</evidence>
<evidence type="ECO:0000259" key="17">
    <source>
        <dbReference type="PROSITE" id="PS51462"/>
    </source>
</evidence>
<dbReference type="GO" id="GO:0008413">
    <property type="term" value="F:8-oxo-7,8-dihydroguanosine triphosphate pyrophosphatase activity"/>
    <property type="evidence" value="ECO:0007669"/>
    <property type="project" value="TreeGrafter"/>
</dbReference>
<comment type="catalytic activity">
    <reaction evidence="10">
        <text>8-oxo-dGTP + H2O = 8-oxo-dGMP + diphosphate + H(+)</text>
        <dbReference type="Rhea" id="RHEA:31575"/>
        <dbReference type="ChEBI" id="CHEBI:15377"/>
        <dbReference type="ChEBI" id="CHEBI:15378"/>
        <dbReference type="ChEBI" id="CHEBI:33019"/>
        <dbReference type="ChEBI" id="CHEBI:63224"/>
        <dbReference type="ChEBI" id="CHEBI:77896"/>
        <dbReference type="EC" id="3.6.1.55"/>
    </reaction>
</comment>
<dbReference type="GO" id="GO:0044715">
    <property type="term" value="F:8-oxo-dGDP phosphatase activity"/>
    <property type="evidence" value="ECO:0007669"/>
    <property type="project" value="TreeGrafter"/>
</dbReference>
<comment type="cofactor">
    <cofactor evidence="1">
        <name>Mg(2+)</name>
        <dbReference type="ChEBI" id="CHEBI:18420"/>
    </cofactor>
</comment>
<dbReference type="InterPro" id="IPR015797">
    <property type="entry name" value="NUDIX_hydrolase-like_dom_sf"/>
</dbReference>
<dbReference type="PRINTS" id="PR00502">
    <property type="entry name" value="NUDIXFAMILY"/>
</dbReference>
<evidence type="ECO:0000256" key="5">
    <source>
        <dbReference type="ARBA" id="ARBA00022723"/>
    </source>
</evidence>
<evidence type="ECO:0000256" key="11">
    <source>
        <dbReference type="ARBA" id="ARBA00036904"/>
    </source>
</evidence>
<dbReference type="GO" id="GO:0046872">
    <property type="term" value="F:metal ion binding"/>
    <property type="evidence" value="ECO:0007669"/>
    <property type="project" value="UniProtKB-KW"/>
</dbReference>
<keyword evidence="5" id="KW-0479">Metal-binding</keyword>
<dbReference type="InterPro" id="IPR020476">
    <property type="entry name" value="Nudix_hydrolase"/>
</dbReference>
<dbReference type="GO" id="GO:0006260">
    <property type="term" value="P:DNA replication"/>
    <property type="evidence" value="ECO:0007669"/>
    <property type="project" value="UniProtKB-KW"/>
</dbReference>
<dbReference type="EMBL" id="CP003282">
    <property type="protein sequence ID" value="AFG36880.1"/>
    <property type="molecule type" value="Genomic_DNA"/>
</dbReference>
<comment type="similarity">
    <text evidence="2">Belongs to the Nudix hydrolase family.</text>
</comment>
<dbReference type="GO" id="GO:0006281">
    <property type="term" value="P:DNA repair"/>
    <property type="evidence" value="ECO:0007669"/>
    <property type="project" value="UniProtKB-KW"/>
</dbReference>
<dbReference type="PANTHER" id="PTHR47707">
    <property type="entry name" value="8-OXO-DGTP DIPHOSPHATASE"/>
    <property type="match status" value="1"/>
</dbReference>
<dbReference type="PANTHER" id="PTHR47707:SF1">
    <property type="entry name" value="NUDIX HYDROLASE FAMILY PROTEIN"/>
    <property type="match status" value="1"/>
</dbReference>
<protein>
    <recommendedName>
        <fullName evidence="13">8-oxo-dGTP diphosphatase</fullName>
        <ecNumber evidence="12">3.6.1.55</ecNumber>
    </recommendedName>
    <alternativeName>
        <fullName evidence="16">7,8-dihydro-8-oxoguanine-triphosphatase</fullName>
    </alternativeName>
    <alternativeName>
        <fullName evidence="15">Mutator protein MutT</fullName>
    </alternativeName>
    <alternativeName>
        <fullName evidence="14">dGTP pyrophosphohydrolase</fullName>
    </alternativeName>
</protein>
<keyword evidence="4" id="KW-0235">DNA replication</keyword>
<evidence type="ECO:0000256" key="4">
    <source>
        <dbReference type="ARBA" id="ARBA00022705"/>
    </source>
</evidence>
<keyword evidence="3" id="KW-0515">Mutator protein</keyword>
<dbReference type="Gene3D" id="3.90.79.10">
    <property type="entry name" value="Nucleoside Triphosphate Pyrophosphohydrolase"/>
    <property type="match status" value="1"/>
</dbReference>
<dbReference type="GO" id="GO:0035539">
    <property type="term" value="F:8-oxo-7,8-dihydrodeoxyguanosine triphosphate pyrophosphatase activity"/>
    <property type="evidence" value="ECO:0007669"/>
    <property type="project" value="UniProtKB-EC"/>
</dbReference>
<sequence>MPVSVAGICVADSRLLLGKRITGGSMSDRWEFPGGKVDDGETPGEALQREFREELELEVAVGDRIALGEFTHKGVRRRLEAYLVYPQQPVRLDTLPLHEHVQLRWVPRDEVAGYHLADSDRGILSQVLAAIAVGHDPDQGPG</sequence>
<keyword evidence="6" id="KW-0227">DNA damage</keyword>
<dbReference type="Proteomes" id="UP000007383">
    <property type="component" value="Chromosome"/>
</dbReference>
<organism evidence="18 19">
    <name type="scientific">Spirochaeta africana (strain ATCC 700263 / DSM 8902 / Z-7692)</name>
    <dbReference type="NCBI Taxonomy" id="889378"/>
    <lineage>
        <taxon>Bacteria</taxon>
        <taxon>Pseudomonadati</taxon>
        <taxon>Spirochaetota</taxon>
        <taxon>Spirochaetia</taxon>
        <taxon>Spirochaetales</taxon>
        <taxon>Spirochaetaceae</taxon>
        <taxon>Spirochaeta</taxon>
    </lineage>
</organism>
<keyword evidence="19" id="KW-1185">Reference proteome</keyword>
<proteinExistence type="inferred from homology"/>
<evidence type="ECO:0000256" key="6">
    <source>
        <dbReference type="ARBA" id="ARBA00022763"/>
    </source>
</evidence>
<dbReference type="AlphaFoldDB" id="H9UH87"/>
<evidence type="ECO:0000256" key="10">
    <source>
        <dbReference type="ARBA" id="ARBA00035861"/>
    </source>
</evidence>
<dbReference type="InterPro" id="IPR047127">
    <property type="entry name" value="MutT-like"/>
</dbReference>
<evidence type="ECO:0000313" key="19">
    <source>
        <dbReference type="Proteomes" id="UP000007383"/>
    </source>
</evidence>
<evidence type="ECO:0000256" key="9">
    <source>
        <dbReference type="ARBA" id="ARBA00023204"/>
    </source>
</evidence>
<keyword evidence="8" id="KW-0460">Magnesium</keyword>
<dbReference type="InterPro" id="IPR000086">
    <property type="entry name" value="NUDIX_hydrolase_dom"/>
</dbReference>
<evidence type="ECO:0000256" key="16">
    <source>
        <dbReference type="ARBA" id="ARBA00042798"/>
    </source>
</evidence>
<evidence type="ECO:0000256" key="14">
    <source>
        <dbReference type="ARBA" id="ARBA00041592"/>
    </source>
</evidence>
<dbReference type="HOGENOM" id="CLU_037162_19_3_12"/>
<dbReference type="PROSITE" id="PS51462">
    <property type="entry name" value="NUDIX"/>
    <property type="match status" value="1"/>
</dbReference>
<dbReference type="GO" id="GO:0044716">
    <property type="term" value="F:8-oxo-GDP phosphatase activity"/>
    <property type="evidence" value="ECO:0007669"/>
    <property type="project" value="TreeGrafter"/>
</dbReference>
<gene>
    <name evidence="18" type="ordered locus">Spiaf_0786</name>
</gene>
<dbReference type="eggNOG" id="COG1051">
    <property type="taxonomic scope" value="Bacteria"/>
</dbReference>
<evidence type="ECO:0000256" key="3">
    <source>
        <dbReference type="ARBA" id="ARBA00022457"/>
    </source>
</evidence>
<dbReference type="SUPFAM" id="SSF55811">
    <property type="entry name" value="Nudix"/>
    <property type="match status" value="1"/>
</dbReference>
<dbReference type="EC" id="3.6.1.55" evidence="12"/>